<accession>A0A6N8EFP5</accession>
<evidence type="ECO:0000313" key="3">
    <source>
        <dbReference type="Proteomes" id="UP000434044"/>
    </source>
</evidence>
<sequence>MIDSGAGTLERSVDPLADALRAMGHAVTAHRLSNRPDSLYIGPRVRMREAEIIYRRPEPGLLLIVLYRRLGERRVTLANPFAELFGFLSLCVEPRFGLRRVLCRISTSPYRDQGGLDDARMVRLCDHLLGAEWVEYDQHPWLAQEAAALRARLERLRPARGTGDRPPNIHQCPGPVRRKHPHTFPGPINTHNNAASRGL</sequence>
<comment type="caution">
    <text evidence="2">The sequence shown here is derived from an EMBL/GenBank/DDBJ whole genome shotgun (WGS) entry which is preliminary data.</text>
</comment>
<evidence type="ECO:0000256" key="1">
    <source>
        <dbReference type="SAM" id="MobiDB-lite"/>
    </source>
</evidence>
<reference evidence="2 3" key="1">
    <citation type="submission" date="2019-11" db="EMBL/GenBank/DDBJ databases">
        <title>Whole-genome sequence of the anaerobic purple sulfur bacterium Allochromatium palmeri DSM 15591.</title>
        <authorList>
            <person name="Kyndt J.A."/>
            <person name="Meyer T.E."/>
        </authorList>
    </citation>
    <scope>NUCLEOTIDE SEQUENCE [LARGE SCALE GENOMIC DNA]</scope>
    <source>
        <strain evidence="2 3">DSM 15591</strain>
    </source>
</reference>
<name>A0A6N8EFP5_9GAMM</name>
<feature type="region of interest" description="Disordered" evidence="1">
    <location>
        <begin position="157"/>
        <end position="199"/>
    </location>
</feature>
<dbReference type="Pfam" id="PF09621">
    <property type="entry name" value="LcrR"/>
    <property type="match status" value="1"/>
</dbReference>
<dbReference type="AlphaFoldDB" id="A0A6N8EFP5"/>
<evidence type="ECO:0000313" key="2">
    <source>
        <dbReference type="EMBL" id="MTW22481.1"/>
    </source>
</evidence>
<dbReference type="OrthoDB" id="6198781at2"/>
<dbReference type="RefSeq" id="WP_155451044.1">
    <property type="nucleotide sequence ID" value="NZ_WNKT01000042.1"/>
</dbReference>
<protein>
    <submittedName>
        <fullName evidence="2">Uncharacterized protein</fullName>
    </submittedName>
</protein>
<feature type="compositionally biased region" description="Polar residues" evidence="1">
    <location>
        <begin position="189"/>
        <end position="199"/>
    </location>
</feature>
<gene>
    <name evidence="2" type="ORF">GJ668_15515</name>
</gene>
<organism evidence="2 3">
    <name type="scientific">Allochromatium palmeri</name>
    <dbReference type="NCBI Taxonomy" id="231048"/>
    <lineage>
        <taxon>Bacteria</taxon>
        <taxon>Pseudomonadati</taxon>
        <taxon>Pseudomonadota</taxon>
        <taxon>Gammaproteobacteria</taxon>
        <taxon>Chromatiales</taxon>
        <taxon>Chromatiaceae</taxon>
        <taxon>Allochromatium</taxon>
    </lineage>
</organism>
<dbReference type="InterPro" id="IPR022797">
    <property type="entry name" value="LcrR/CesD2"/>
</dbReference>
<dbReference type="EMBL" id="WNKT01000042">
    <property type="protein sequence ID" value="MTW22481.1"/>
    <property type="molecule type" value="Genomic_DNA"/>
</dbReference>
<keyword evidence="3" id="KW-1185">Reference proteome</keyword>
<proteinExistence type="predicted"/>
<dbReference type="Proteomes" id="UP000434044">
    <property type="component" value="Unassembled WGS sequence"/>
</dbReference>